<dbReference type="InterPro" id="IPR050119">
    <property type="entry name" value="CCR1-9-like"/>
</dbReference>
<keyword evidence="11" id="KW-1185">Reference proteome</keyword>
<evidence type="ECO:0000256" key="3">
    <source>
        <dbReference type="ARBA" id="ARBA00022989"/>
    </source>
</evidence>
<dbReference type="GO" id="GO:0060326">
    <property type="term" value="P:cell chemotaxis"/>
    <property type="evidence" value="ECO:0007669"/>
    <property type="project" value="TreeGrafter"/>
</dbReference>
<evidence type="ECO:0000256" key="8">
    <source>
        <dbReference type="SAM" id="Phobius"/>
    </source>
</evidence>
<evidence type="ECO:0000256" key="2">
    <source>
        <dbReference type="ARBA" id="ARBA00022692"/>
    </source>
</evidence>
<dbReference type="PANTHER" id="PTHR10489">
    <property type="entry name" value="CELL ADHESION MOLECULE"/>
    <property type="match status" value="1"/>
</dbReference>
<keyword evidence="2 8" id="KW-0812">Transmembrane</keyword>
<accession>A0A3Q2QD03</accession>
<dbReference type="InterPro" id="IPR000276">
    <property type="entry name" value="GPCR_Rhodpsn"/>
</dbReference>
<protein>
    <submittedName>
        <fullName evidence="10">G protein-coupled receptor 25</fullName>
    </submittedName>
</protein>
<feature type="transmembrane region" description="Helical" evidence="8">
    <location>
        <begin position="177"/>
        <end position="198"/>
    </location>
</feature>
<dbReference type="GO" id="GO:0016493">
    <property type="term" value="F:C-C chemokine receptor activity"/>
    <property type="evidence" value="ECO:0007669"/>
    <property type="project" value="TreeGrafter"/>
</dbReference>
<feature type="transmembrane region" description="Helical" evidence="8">
    <location>
        <begin position="61"/>
        <end position="83"/>
    </location>
</feature>
<name>A0A3Q2QD03_FUNHE</name>
<feature type="transmembrane region" description="Helical" evidence="8">
    <location>
        <begin position="135"/>
        <end position="156"/>
    </location>
</feature>
<dbReference type="PANTHER" id="PTHR10489:SF954">
    <property type="entry name" value="G PROTEIN-COUPLED RECEPTOR 25"/>
    <property type="match status" value="1"/>
</dbReference>
<dbReference type="GO" id="GO:0007204">
    <property type="term" value="P:positive regulation of cytosolic calcium ion concentration"/>
    <property type="evidence" value="ECO:0007669"/>
    <property type="project" value="TreeGrafter"/>
</dbReference>
<evidence type="ECO:0000313" key="11">
    <source>
        <dbReference type="Proteomes" id="UP000265000"/>
    </source>
</evidence>
<dbReference type="STRING" id="8078.ENSFHEP00000025068"/>
<proteinExistence type="predicted"/>
<feature type="transmembrane region" description="Helical" evidence="8">
    <location>
        <begin position="267"/>
        <end position="286"/>
    </location>
</feature>
<dbReference type="GeneTree" id="ENSGT01130000278303"/>
<dbReference type="AlphaFoldDB" id="A0A3Q2QD03"/>
<feature type="transmembrane region" description="Helical" evidence="8">
    <location>
        <begin position="218"/>
        <end position="246"/>
    </location>
</feature>
<dbReference type="Gene3D" id="1.20.1070.10">
    <property type="entry name" value="Rhodopsin 7-helix transmembrane proteins"/>
    <property type="match status" value="1"/>
</dbReference>
<dbReference type="GO" id="GO:0019722">
    <property type="term" value="P:calcium-mediated signaling"/>
    <property type="evidence" value="ECO:0007669"/>
    <property type="project" value="TreeGrafter"/>
</dbReference>
<dbReference type="InterPro" id="IPR017452">
    <property type="entry name" value="GPCR_Rhodpsn_7TM"/>
</dbReference>
<keyword evidence="4" id="KW-0297">G-protein coupled receptor</keyword>
<keyword evidence="5 8" id="KW-0472">Membrane</keyword>
<comment type="subcellular location">
    <subcellularLocation>
        <location evidence="1">Membrane</location>
        <topology evidence="1">Multi-pass membrane protein</topology>
    </subcellularLocation>
</comment>
<dbReference type="GO" id="GO:0019957">
    <property type="term" value="F:C-C chemokine binding"/>
    <property type="evidence" value="ECO:0007669"/>
    <property type="project" value="TreeGrafter"/>
</dbReference>
<evidence type="ECO:0000256" key="6">
    <source>
        <dbReference type="ARBA" id="ARBA00023170"/>
    </source>
</evidence>
<dbReference type="PRINTS" id="PR00237">
    <property type="entry name" value="GPCRRHODOPSN"/>
</dbReference>
<organism evidence="10 11">
    <name type="scientific">Fundulus heteroclitus</name>
    <name type="common">Killifish</name>
    <name type="synonym">Mummichog</name>
    <dbReference type="NCBI Taxonomy" id="8078"/>
    <lineage>
        <taxon>Eukaryota</taxon>
        <taxon>Metazoa</taxon>
        <taxon>Chordata</taxon>
        <taxon>Craniata</taxon>
        <taxon>Vertebrata</taxon>
        <taxon>Euteleostomi</taxon>
        <taxon>Actinopterygii</taxon>
        <taxon>Neopterygii</taxon>
        <taxon>Teleostei</taxon>
        <taxon>Neoteleostei</taxon>
        <taxon>Acanthomorphata</taxon>
        <taxon>Ovalentaria</taxon>
        <taxon>Atherinomorphae</taxon>
        <taxon>Cyprinodontiformes</taxon>
        <taxon>Fundulidae</taxon>
        <taxon>Fundulus</taxon>
    </lineage>
</organism>
<keyword evidence="7" id="KW-0807">Transducer</keyword>
<keyword evidence="3 8" id="KW-1133">Transmembrane helix</keyword>
<evidence type="ECO:0000256" key="4">
    <source>
        <dbReference type="ARBA" id="ARBA00023040"/>
    </source>
</evidence>
<feature type="transmembrane region" description="Helical" evidence="8">
    <location>
        <begin position="95"/>
        <end position="115"/>
    </location>
</feature>
<dbReference type="GO" id="GO:0009897">
    <property type="term" value="C:external side of plasma membrane"/>
    <property type="evidence" value="ECO:0007669"/>
    <property type="project" value="TreeGrafter"/>
</dbReference>
<reference evidence="10" key="2">
    <citation type="submission" date="2025-09" db="UniProtKB">
        <authorList>
            <consortium name="Ensembl"/>
        </authorList>
    </citation>
    <scope>IDENTIFICATION</scope>
</reference>
<keyword evidence="6" id="KW-0675">Receptor</keyword>
<dbReference type="SUPFAM" id="SSF81321">
    <property type="entry name" value="Family A G protein-coupled receptor-like"/>
    <property type="match status" value="1"/>
</dbReference>
<feature type="domain" description="G-protein coupled receptors family 1 profile" evidence="9">
    <location>
        <begin position="73"/>
        <end position="333"/>
    </location>
</feature>
<dbReference type="Ensembl" id="ENSFHET00000006189.1">
    <property type="protein sequence ID" value="ENSFHEP00000025068.1"/>
    <property type="gene ID" value="ENSFHEG00000007028.1"/>
</dbReference>
<evidence type="ECO:0000256" key="1">
    <source>
        <dbReference type="ARBA" id="ARBA00004141"/>
    </source>
</evidence>
<dbReference type="Pfam" id="PF00001">
    <property type="entry name" value="7tm_1"/>
    <property type="match status" value="1"/>
</dbReference>
<evidence type="ECO:0000313" key="10">
    <source>
        <dbReference type="Ensembl" id="ENSFHEP00000025068.1"/>
    </source>
</evidence>
<evidence type="ECO:0000256" key="5">
    <source>
        <dbReference type="ARBA" id="ARBA00023136"/>
    </source>
</evidence>
<evidence type="ECO:0000259" key="9">
    <source>
        <dbReference type="PROSITE" id="PS50262"/>
    </source>
</evidence>
<dbReference type="PROSITE" id="PS50262">
    <property type="entry name" value="G_PROTEIN_RECEP_F1_2"/>
    <property type="match status" value="1"/>
</dbReference>
<feature type="transmembrane region" description="Helical" evidence="8">
    <location>
        <begin position="310"/>
        <end position="336"/>
    </location>
</feature>
<dbReference type="GO" id="GO:0006955">
    <property type="term" value="P:immune response"/>
    <property type="evidence" value="ECO:0007669"/>
    <property type="project" value="TreeGrafter"/>
</dbReference>
<dbReference type="Proteomes" id="UP000265000">
    <property type="component" value="Unplaced"/>
</dbReference>
<sequence length="373" mass="42374">MKIFLPWSLVRSAPRCTSSPLSMLDEDYLYFYYYDNVTENDTSNHVCLHPGLRGSHIFLPVTYFLIFFSGFWGNVFVIAVVWSKGKRAGRLVDTFVVNLALADLVFVLTLPLWAISAGQNNHWHFGAASDVLCKLSSYIISVNRFSNVFFLTCMSVDRYLATVRMMDLRHLRSSRCVRITCAALWVVSLILGIPFLVYRYLAPFEGGQACQADDSSMLFLGMNLATEFLTFVLPALIILLCYGAILKHLNRHRVAAGNARAEARRRHSVKMVLCVMAAFVVSWLPFNTFKSVRILSRLSDFSLSCETTAWLSHGFVVSCCLAFFNSCMNPAIYFFLDHHFRLWARLLFRGCIRKTKAPPSFNALLSVTSTSWF</sequence>
<reference evidence="10" key="1">
    <citation type="submission" date="2025-08" db="UniProtKB">
        <authorList>
            <consortium name="Ensembl"/>
        </authorList>
    </citation>
    <scope>IDENTIFICATION</scope>
</reference>
<evidence type="ECO:0000256" key="7">
    <source>
        <dbReference type="ARBA" id="ARBA00023224"/>
    </source>
</evidence>